<evidence type="ECO:0000313" key="3">
    <source>
        <dbReference type="Proteomes" id="UP001138997"/>
    </source>
</evidence>
<dbReference type="Gene3D" id="3.20.20.80">
    <property type="entry name" value="Glycosidases"/>
    <property type="match status" value="1"/>
</dbReference>
<dbReference type="RefSeq" id="WP_231445346.1">
    <property type="nucleotide sequence ID" value="NZ_JAJOMB010000013.1"/>
</dbReference>
<dbReference type="InterPro" id="IPR017853">
    <property type="entry name" value="GH"/>
</dbReference>
<organism evidence="2 3">
    <name type="scientific">Kineosporia babensis</name>
    <dbReference type="NCBI Taxonomy" id="499548"/>
    <lineage>
        <taxon>Bacteria</taxon>
        <taxon>Bacillati</taxon>
        <taxon>Actinomycetota</taxon>
        <taxon>Actinomycetes</taxon>
        <taxon>Kineosporiales</taxon>
        <taxon>Kineosporiaceae</taxon>
        <taxon>Kineosporia</taxon>
    </lineage>
</organism>
<evidence type="ECO:0000256" key="1">
    <source>
        <dbReference type="SAM" id="SignalP"/>
    </source>
</evidence>
<feature type="signal peptide" evidence="1">
    <location>
        <begin position="1"/>
        <end position="28"/>
    </location>
</feature>
<keyword evidence="3" id="KW-1185">Reference proteome</keyword>
<dbReference type="SUPFAM" id="SSF51445">
    <property type="entry name" value="(Trans)glycosidases"/>
    <property type="match status" value="1"/>
</dbReference>
<gene>
    <name evidence="2" type="ORF">LR394_22975</name>
</gene>
<dbReference type="PROSITE" id="PS51318">
    <property type="entry name" value="TAT"/>
    <property type="match status" value="1"/>
</dbReference>
<accession>A0A9X1NHT0</accession>
<evidence type="ECO:0000313" key="2">
    <source>
        <dbReference type="EMBL" id="MCD5313774.1"/>
    </source>
</evidence>
<dbReference type="Proteomes" id="UP001138997">
    <property type="component" value="Unassembled WGS sequence"/>
</dbReference>
<feature type="chain" id="PRO_5040845694" description="Abortive phage infection protein" evidence="1">
    <location>
        <begin position="29"/>
        <end position="369"/>
    </location>
</feature>
<dbReference type="AlphaFoldDB" id="A0A9X1NHT0"/>
<name>A0A9X1NHT0_9ACTN</name>
<dbReference type="InterPro" id="IPR006311">
    <property type="entry name" value="TAT_signal"/>
</dbReference>
<dbReference type="EMBL" id="JAJOMB010000013">
    <property type="protein sequence ID" value="MCD5313774.1"/>
    <property type="molecule type" value="Genomic_DNA"/>
</dbReference>
<reference evidence="2" key="1">
    <citation type="submission" date="2021-11" db="EMBL/GenBank/DDBJ databases">
        <title>Streptomyces corallinus and Kineosporia corallina sp. nov., two new coral-derived marine actinobacteria.</title>
        <authorList>
            <person name="Buangrab K."/>
            <person name="Sutthacheep M."/>
            <person name="Yeemin T."/>
            <person name="Harunari E."/>
            <person name="Igarashi Y."/>
            <person name="Sripreechasak P."/>
            <person name="Kanchanasin P."/>
            <person name="Tanasupawat S."/>
            <person name="Phongsopitanun W."/>
        </authorList>
    </citation>
    <scope>NUCLEOTIDE SEQUENCE</scope>
    <source>
        <strain evidence="2">JCM 31032</strain>
    </source>
</reference>
<protein>
    <recommendedName>
        <fullName evidence="4">Abortive phage infection protein</fullName>
    </recommendedName>
</protein>
<evidence type="ECO:0008006" key="4">
    <source>
        <dbReference type="Google" id="ProtNLM"/>
    </source>
</evidence>
<proteinExistence type="predicted"/>
<comment type="caution">
    <text evidence="2">The sequence shown here is derived from an EMBL/GenBank/DDBJ whole genome shotgun (WGS) entry which is preliminary data.</text>
</comment>
<keyword evidence="1" id="KW-0732">Signal</keyword>
<sequence length="369" mass="41312">MDITRGQLLRGTALAGLAVASTPTVASAQPNPVTTQPKRREVRFRGVTYGVNDGESPGTGWQARRMRADLKAIKERLHANTVAVLGDGVERLAATATEAAERGLTVFLQPRLGDVPEGEILEHLAETGRVAEQLRKDGARVHLSVGCEFWLFVPGIVPGEHALERVQNLLKGNFDPVHMQRELERFIGQSAGTARRVFKGPLTYGAAEGDEVDWKLFDLVSVNYYSYYARRGDYLRDLRTYQKHGKPVVVQEYGSCTFVGAPKEGGMAWYAVDYEQDPPRLRADVVRSEQVQADHITRMYDIFAEAGIHAATVYDFVSPDSPHNPDEPRYDYDAASYSIVKVQQEGENWRWEPKRAFHALAHRWRHAPA</sequence>